<dbReference type="Proteomes" id="UP001283361">
    <property type="component" value="Unassembled WGS sequence"/>
</dbReference>
<proteinExistence type="inferred from homology"/>
<evidence type="ECO:0000313" key="7">
    <source>
        <dbReference type="Proteomes" id="UP001283361"/>
    </source>
</evidence>
<organism evidence="6 7">
    <name type="scientific">Elysia crispata</name>
    <name type="common">lettuce slug</name>
    <dbReference type="NCBI Taxonomy" id="231223"/>
    <lineage>
        <taxon>Eukaryota</taxon>
        <taxon>Metazoa</taxon>
        <taxon>Spiralia</taxon>
        <taxon>Lophotrochozoa</taxon>
        <taxon>Mollusca</taxon>
        <taxon>Gastropoda</taxon>
        <taxon>Heterobranchia</taxon>
        <taxon>Euthyneura</taxon>
        <taxon>Panpulmonata</taxon>
        <taxon>Sacoglossa</taxon>
        <taxon>Placobranchoidea</taxon>
        <taxon>Plakobranchidae</taxon>
        <taxon>Elysia</taxon>
    </lineage>
</organism>
<sequence length="188" mass="22341">MLEFCFSLLLWSVLGLAQAQTWQHDFHQNINFTCPTDQILSRLESEHDNKHQDRRWYLQCTKPKLASVTNCEWNGIGYVNDWDGFMLYQCSDDKVISGIMSVFDGYHKDRRYRFYCCDVADSVAHSCAFTSYQNDYNRKLDYEVPNGWAIKGVFSHHWNNPHEDRRFKFEICKLDSLQCERPDNDILE</sequence>
<accession>A0AAE0XTM6</accession>
<dbReference type="PANTHER" id="PTHR15040">
    <property type="entry name" value="DERMATOPONTIN-RELATED"/>
    <property type="match status" value="1"/>
</dbReference>
<comment type="similarity">
    <text evidence="2">Belongs to the dermatopontin family.</text>
</comment>
<evidence type="ECO:0000256" key="1">
    <source>
        <dbReference type="ARBA" id="ARBA00004613"/>
    </source>
</evidence>
<evidence type="ECO:0000256" key="5">
    <source>
        <dbReference type="SAM" id="SignalP"/>
    </source>
</evidence>
<dbReference type="Pfam" id="PF14704">
    <property type="entry name" value="DERM"/>
    <property type="match status" value="1"/>
</dbReference>
<reference evidence="6" key="1">
    <citation type="journal article" date="2023" name="G3 (Bethesda)">
        <title>A reference genome for the long-term kleptoplast-retaining sea slug Elysia crispata morphotype clarki.</title>
        <authorList>
            <person name="Eastman K.E."/>
            <person name="Pendleton A.L."/>
            <person name="Shaikh M.A."/>
            <person name="Suttiyut T."/>
            <person name="Ogas R."/>
            <person name="Tomko P."/>
            <person name="Gavelis G."/>
            <person name="Widhalm J.R."/>
            <person name="Wisecaver J.H."/>
        </authorList>
    </citation>
    <scope>NUCLEOTIDE SEQUENCE</scope>
    <source>
        <strain evidence="6">ECLA1</strain>
    </source>
</reference>
<dbReference type="GO" id="GO:0030199">
    <property type="term" value="P:collagen fibril organization"/>
    <property type="evidence" value="ECO:0007669"/>
    <property type="project" value="TreeGrafter"/>
</dbReference>
<keyword evidence="7" id="KW-1185">Reference proteome</keyword>
<feature type="signal peptide" evidence="5">
    <location>
        <begin position="1"/>
        <end position="19"/>
    </location>
</feature>
<dbReference type="InterPro" id="IPR026645">
    <property type="entry name" value="Dermatopontin"/>
</dbReference>
<keyword evidence="5" id="KW-0732">Signal</keyword>
<dbReference type="GO" id="GO:0031012">
    <property type="term" value="C:extracellular matrix"/>
    <property type="evidence" value="ECO:0007669"/>
    <property type="project" value="TreeGrafter"/>
</dbReference>
<keyword evidence="3" id="KW-0964">Secreted</keyword>
<name>A0AAE0XTM6_9GAST</name>
<evidence type="ECO:0000313" key="6">
    <source>
        <dbReference type="EMBL" id="KAK3711617.1"/>
    </source>
</evidence>
<feature type="chain" id="PRO_5042057792" description="Dermatopontin" evidence="5">
    <location>
        <begin position="20"/>
        <end position="188"/>
    </location>
</feature>
<evidence type="ECO:0000256" key="2">
    <source>
        <dbReference type="ARBA" id="ARBA00008712"/>
    </source>
</evidence>
<dbReference type="PANTHER" id="PTHR15040:SF1">
    <property type="entry name" value="DERMATOPONTIN-LIKE ISOFORM X1"/>
    <property type="match status" value="1"/>
</dbReference>
<dbReference type="AlphaFoldDB" id="A0AAE0XTM6"/>
<keyword evidence="4" id="KW-1015">Disulfide bond</keyword>
<evidence type="ECO:0008006" key="8">
    <source>
        <dbReference type="Google" id="ProtNLM"/>
    </source>
</evidence>
<evidence type="ECO:0000256" key="3">
    <source>
        <dbReference type="ARBA" id="ARBA00022525"/>
    </source>
</evidence>
<comment type="caution">
    <text evidence="6">The sequence shown here is derived from an EMBL/GenBank/DDBJ whole genome shotgun (WGS) entry which is preliminary data.</text>
</comment>
<comment type="subcellular location">
    <subcellularLocation>
        <location evidence="1">Secreted</location>
    </subcellularLocation>
</comment>
<evidence type="ECO:0000256" key="4">
    <source>
        <dbReference type="ARBA" id="ARBA00023157"/>
    </source>
</evidence>
<protein>
    <recommendedName>
        <fullName evidence="8">Dermatopontin</fullName>
    </recommendedName>
</protein>
<gene>
    <name evidence="6" type="ORF">RRG08_020998</name>
</gene>
<dbReference type="EMBL" id="JAWDGP010007601">
    <property type="protein sequence ID" value="KAK3711617.1"/>
    <property type="molecule type" value="Genomic_DNA"/>
</dbReference>
<dbReference type="GO" id="GO:0005615">
    <property type="term" value="C:extracellular space"/>
    <property type="evidence" value="ECO:0007669"/>
    <property type="project" value="TreeGrafter"/>
</dbReference>